<gene>
    <name evidence="2" type="ORF">IWX46DRAFT_301333</name>
</gene>
<reference evidence="2 3" key="1">
    <citation type="submission" date="2024-04" db="EMBL/GenBank/DDBJ databases">
        <title>Phyllosticta paracitricarpa is synonymous to the EU quarantine fungus P. citricarpa based on phylogenomic analyses.</title>
        <authorList>
            <consortium name="Lawrence Berkeley National Laboratory"/>
            <person name="Van Ingen-Buijs V.A."/>
            <person name="Van Westerhoven A.C."/>
            <person name="Haridas S."/>
            <person name="Skiadas P."/>
            <person name="Martin F."/>
            <person name="Groenewald J.Z."/>
            <person name="Crous P.W."/>
            <person name="Seidl M.F."/>
        </authorList>
    </citation>
    <scope>NUCLEOTIDE SEQUENCE [LARGE SCALE GENOMIC DNA]</scope>
    <source>
        <strain evidence="2 3">CBS 122670</strain>
    </source>
</reference>
<proteinExistence type="predicted"/>
<name>A0ABR1LLU9_9PEZI</name>
<feature type="signal peptide" evidence="1">
    <location>
        <begin position="1"/>
        <end position="24"/>
    </location>
</feature>
<feature type="chain" id="PRO_5046072892" description="Secreted protein" evidence="1">
    <location>
        <begin position="25"/>
        <end position="117"/>
    </location>
</feature>
<organism evidence="2 3">
    <name type="scientific">Phyllosticta citricarpa</name>
    <dbReference type="NCBI Taxonomy" id="55181"/>
    <lineage>
        <taxon>Eukaryota</taxon>
        <taxon>Fungi</taxon>
        <taxon>Dikarya</taxon>
        <taxon>Ascomycota</taxon>
        <taxon>Pezizomycotina</taxon>
        <taxon>Dothideomycetes</taxon>
        <taxon>Dothideomycetes incertae sedis</taxon>
        <taxon>Botryosphaeriales</taxon>
        <taxon>Phyllostictaceae</taxon>
        <taxon>Phyllosticta</taxon>
    </lineage>
</organism>
<sequence length="117" mass="13293">MDFFPLFFLFFLFFFFFFASSCFAASSGHAESGKAGRSEPQPMYHLRFFPFSFFFSPFPKKHGHASVAVPFPNTHSNTIHMSLLILSTTNVSGLFHPCLVDMGNQSQRQLPPEDKVD</sequence>
<evidence type="ECO:0008006" key="4">
    <source>
        <dbReference type="Google" id="ProtNLM"/>
    </source>
</evidence>
<evidence type="ECO:0000313" key="2">
    <source>
        <dbReference type="EMBL" id="KAK7535486.1"/>
    </source>
</evidence>
<dbReference type="Proteomes" id="UP001365128">
    <property type="component" value="Unassembled WGS sequence"/>
</dbReference>
<evidence type="ECO:0000313" key="3">
    <source>
        <dbReference type="Proteomes" id="UP001365128"/>
    </source>
</evidence>
<keyword evidence="3" id="KW-1185">Reference proteome</keyword>
<accession>A0ABR1LLU9</accession>
<keyword evidence="1" id="KW-0732">Signal</keyword>
<comment type="caution">
    <text evidence="2">The sequence shown here is derived from an EMBL/GenBank/DDBJ whole genome shotgun (WGS) entry which is preliminary data.</text>
</comment>
<protein>
    <recommendedName>
        <fullName evidence="4">Secreted protein</fullName>
    </recommendedName>
</protein>
<evidence type="ECO:0000256" key="1">
    <source>
        <dbReference type="SAM" id="SignalP"/>
    </source>
</evidence>
<dbReference type="EMBL" id="JBBPDW010000040">
    <property type="protein sequence ID" value="KAK7535486.1"/>
    <property type="molecule type" value="Genomic_DNA"/>
</dbReference>